<dbReference type="SUPFAM" id="SSF88946">
    <property type="entry name" value="Sigma2 domain of RNA polymerase sigma factors"/>
    <property type="match status" value="1"/>
</dbReference>
<protein>
    <recommendedName>
        <fullName evidence="6">RNA polymerase sigma factor</fullName>
    </recommendedName>
</protein>
<dbReference type="Pfam" id="PF04542">
    <property type="entry name" value="Sigma70_r2"/>
    <property type="match status" value="1"/>
</dbReference>
<dbReference type="EMBL" id="PCYI01000001">
    <property type="protein sequence ID" value="PIR45271.1"/>
    <property type="molecule type" value="Genomic_DNA"/>
</dbReference>
<evidence type="ECO:0000259" key="8">
    <source>
        <dbReference type="Pfam" id="PF08281"/>
    </source>
</evidence>
<dbReference type="PROSITE" id="PS01063">
    <property type="entry name" value="SIGMA70_ECF"/>
    <property type="match status" value="1"/>
</dbReference>
<evidence type="ECO:0000256" key="4">
    <source>
        <dbReference type="ARBA" id="ARBA00023125"/>
    </source>
</evidence>
<dbReference type="GO" id="GO:0003677">
    <property type="term" value="F:DNA binding"/>
    <property type="evidence" value="ECO:0007669"/>
    <property type="project" value="UniProtKB-KW"/>
</dbReference>
<dbReference type="Pfam" id="PF08281">
    <property type="entry name" value="Sigma70_r4_2"/>
    <property type="match status" value="1"/>
</dbReference>
<keyword evidence="2 6" id="KW-0805">Transcription regulation</keyword>
<name>A0A2H0RFD5_9BACT</name>
<dbReference type="InterPro" id="IPR000838">
    <property type="entry name" value="RNA_pol_sigma70_ECF_CS"/>
</dbReference>
<dbReference type="SUPFAM" id="SSF88659">
    <property type="entry name" value="Sigma3 and sigma4 domains of RNA polymerase sigma factors"/>
    <property type="match status" value="1"/>
</dbReference>
<dbReference type="InterPro" id="IPR007627">
    <property type="entry name" value="RNA_pol_sigma70_r2"/>
</dbReference>
<dbReference type="InterPro" id="IPR013324">
    <property type="entry name" value="RNA_pol_sigma_r3/r4-like"/>
</dbReference>
<evidence type="ECO:0000256" key="6">
    <source>
        <dbReference type="RuleBase" id="RU000716"/>
    </source>
</evidence>
<evidence type="ECO:0000256" key="3">
    <source>
        <dbReference type="ARBA" id="ARBA00023082"/>
    </source>
</evidence>
<dbReference type="PANTHER" id="PTHR43133">
    <property type="entry name" value="RNA POLYMERASE ECF-TYPE SIGMA FACTO"/>
    <property type="match status" value="1"/>
</dbReference>
<evidence type="ECO:0000313" key="10">
    <source>
        <dbReference type="Proteomes" id="UP000228767"/>
    </source>
</evidence>
<evidence type="ECO:0000256" key="1">
    <source>
        <dbReference type="ARBA" id="ARBA00010641"/>
    </source>
</evidence>
<reference evidence="9 10" key="1">
    <citation type="submission" date="2017-09" db="EMBL/GenBank/DDBJ databases">
        <title>Depth-based differentiation of microbial function through sediment-hosted aquifers and enrichment of novel symbionts in the deep terrestrial subsurface.</title>
        <authorList>
            <person name="Probst A.J."/>
            <person name="Ladd B."/>
            <person name="Jarett J.K."/>
            <person name="Geller-Mcgrath D.E."/>
            <person name="Sieber C.M."/>
            <person name="Emerson J.B."/>
            <person name="Anantharaman K."/>
            <person name="Thomas B.C."/>
            <person name="Malmstrom R."/>
            <person name="Stieglmeier M."/>
            <person name="Klingl A."/>
            <person name="Woyke T."/>
            <person name="Ryan C.M."/>
            <person name="Banfield J.F."/>
        </authorList>
    </citation>
    <scope>NUCLEOTIDE SEQUENCE [LARGE SCALE GENOMIC DNA]</scope>
    <source>
        <strain evidence="9">CG10_big_fil_rev_8_21_14_0_10_51_16</strain>
    </source>
</reference>
<dbReference type="GO" id="GO:0006352">
    <property type="term" value="P:DNA-templated transcription initiation"/>
    <property type="evidence" value="ECO:0007669"/>
    <property type="project" value="InterPro"/>
</dbReference>
<dbReference type="AlphaFoldDB" id="A0A2H0RFD5"/>
<keyword evidence="4 6" id="KW-0238">DNA-binding</keyword>
<comment type="similarity">
    <text evidence="1 6">Belongs to the sigma-70 factor family. ECF subfamily.</text>
</comment>
<feature type="domain" description="RNA polymerase sigma-70 region 2" evidence="7">
    <location>
        <begin position="15"/>
        <end position="80"/>
    </location>
</feature>
<gene>
    <name evidence="9" type="ORF">COV10_00080</name>
</gene>
<dbReference type="NCBIfam" id="TIGR02937">
    <property type="entry name" value="sigma70-ECF"/>
    <property type="match status" value="1"/>
</dbReference>
<dbReference type="Gene3D" id="1.10.1740.10">
    <property type="match status" value="1"/>
</dbReference>
<keyword evidence="5 6" id="KW-0804">Transcription</keyword>
<dbReference type="Proteomes" id="UP000228767">
    <property type="component" value="Unassembled WGS sequence"/>
</dbReference>
<dbReference type="PANTHER" id="PTHR43133:SF52">
    <property type="entry name" value="ECF RNA POLYMERASE SIGMA FACTOR SIGL"/>
    <property type="match status" value="1"/>
</dbReference>
<comment type="caution">
    <text evidence="9">The sequence shown here is derived from an EMBL/GenBank/DDBJ whole genome shotgun (WGS) entry which is preliminary data.</text>
</comment>
<feature type="domain" description="RNA polymerase sigma factor 70 region 4 type 2" evidence="8">
    <location>
        <begin position="111"/>
        <end position="160"/>
    </location>
</feature>
<dbReference type="GO" id="GO:0016987">
    <property type="term" value="F:sigma factor activity"/>
    <property type="evidence" value="ECO:0007669"/>
    <property type="project" value="UniProtKB-KW"/>
</dbReference>
<evidence type="ECO:0000313" key="9">
    <source>
        <dbReference type="EMBL" id="PIR45271.1"/>
    </source>
</evidence>
<sequence length="197" mass="23143">MEVPDVTQQEFLNAYDLYADAIFRHCFFRTSNREHAEDLAQETFLRVWQYLERGGKIDNIKAFLYRVANNLVVDGFRKKRSSSLDRMQEEGFDPVDDSLPSEEVRLDVARALRVLDELEPQFRDVMTMRYIDELSPREISEILGQTENAVSVRLHRGLKRARELLESARVREGALLEAKREQDEYKQQSIKHARSSY</sequence>
<dbReference type="InterPro" id="IPR014284">
    <property type="entry name" value="RNA_pol_sigma-70_dom"/>
</dbReference>
<dbReference type="Gene3D" id="1.10.10.10">
    <property type="entry name" value="Winged helix-like DNA-binding domain superfamily/Winged helix DNA-binding domain"/>
    <property type="match status" value="1"/>
</dbReference>
<evidence type="ECO:0000259" key="7">
    <source>
        <dbReference type="Pfam" id="PF04542"/>
    </source>
</evidence>
<dbReference type="CDD" id="cd06171">
    <property type="entry name" value="Sigma70_r4"/>
    <property type="match status" value="1"/>
</dbReference>
<keyword evidence="3 6" id="KW-0731">Sigma factor</keyword>
<accession>A0A2H0RFD5</accession>
<dbReference type="InterPro" id="IPR039425">
    <property type="entry name" value="RNA_pol_sigma-70-like"/>
</dbReference>
<dbReference type="InterPro" id="IPR013325">
    <property type="entry name" value="RNA_pol_sigma_r2"/>
</dbReference>
<organism evidence="9 10">
    <name type="scientific">Candidatus Vogelbacteria bacterium CG10_big_fil_rev_8_21_14_0_10_51_16</name>
    <dbReference type="NCBI Taxonomy" id="1975045"/>
    <lineage>
        <taxon>Bacteria</taxon>
        <taxon>Candidatus Vogeliibacteriota</taxon>
    </lineage>
</organism>
<dbReference type="InterPro" id="IPR013249">
    <property type="entry name" value="RNA_pol_sigma70_r4_t2"/>
</dbReference>
<evidence type="ECO:0000256" key="5">
    <source>
        <dbReference type="ARBA" id="ARBA00023163"/>
    </source>
</evidence>
<proteinExistence type="inferred from homology"/>
<evidence type="ECO:0000256" key="2">
    <source>
        <dbReference type="ARBA" id="ARBA00023015"/>
    </source>
</evidence>
<dbReference type="InterPro" id="IPR036388">
    <property type="entry name" value="WH-like_DNA-bd_sf"/>
</dbReference>